<dbReference type="InterPro" id="IPR008930">
    <property type="entry name" value="Terpenoid_cyclase/PrenylTrfase"/>
</dbReference>
<dbReference type="AlphaFoldDB" id="X1DQA9"/>
<feature type="non-terminal residue" evidence="1">
    <location>
        <position position="192"/>
    </location>
</feature>
<evidence type="ECO:0008006" key="2">
    <source>
        <dbReference type="Google" id="ProtNLM"/>
    </source>
</evidence>
<proteinExistence type="predicted"/>
<dbReference type="EMBL" id="BARU01002007">
    <property type="protein sequence ID" value="GAH23166.1"/>
    <property type="molecule type" value="Genomic_DNA"/>
</dbReference>
<protein>
    <recommendedName>
        <fullName evidence="2">Alpha-macroglobulin-like TED domain-containing protein</fullName>
    </recommendedName>
</protein>
<sequence length="192" mass="22389">MKKLSKTLFNQLNSYMNKKARPLESAIFNYYFNDSSGDDILDSLEEFQNSDGGFGRGIEPDFKLIQSSPMATSIGLKYLSMLDNSNRGQNMIARAVEYLETTFDSNRNGWYSVPSNVNEYPHAPWWEFRNDINMTVIDYSWGNPTAELIGYLYKYKEYLNNLDIYSLISYAIANLNERTEFNSEHEIFCYIR</sequence>
<gene>
    <name evidence="1" type="ORF">S03H2_04930</name>
</gene>
<dbReference type="SUPFAM" id="SSF48239">
    <property type="entry name" value="Terpenoid cyclases/Protein prenyltransferases"/>
    <property type="match status" value="1"/>
</dbReference>
<evidence type="ECO:0000313" key="1">
    <source>
        <dbReference type="EMBL" id="GAH23166.1"/>
    </source>
</evidence>
<accession>X1DQA9</accession>
<reference evidence="1" key="1">
    <citation type="journal article" date="2014" name="Front. Microbiol.">
        <title>High frequency of phylogenetically diverse reductive dehalogenase-homologous genes in deep subseafloor sedimentary metagenomes.</title>
        <authorList>
            <person name="Kawai M."/>
            <person name="Futagami T."/>
            <person name="Toyoda A."/>
            <person name="Takaki Y."/>
            <person name="Nishi S."/>
            <person name="Hori S."/>
            <person name="Arai W."/>
            <person name="Tsubouchi T."/>
            <person name="Morono Y."/>
            <person name="Uchiyama I."/>
            <person name="Ito T."/>
            <person name="Fujiyama A."/>
            <person name="Inagaki F."/>
            <person name="Takami H."/>
        </authorList>
    </citation>
    <scope>NUCLEOTIDE SEQUENCE</scope>
    <source>
        <strain evidence="1">Expedition CK06-06</strain>
    </source>
</reference>
<name>X1DQA9_9ZZZZ</name>
<comment type="caution">
    <text evidence="1">The sequence shown here is derived from an EMBL/GenBank/DDBJ whole genome shotgun (WGS) entry which is preliminary data.</text>
</comment>
<organism evidence="1">
    <name type="scientific">marine sediment metagenome</name>
    <dbReference type="NCBI Taxonomy" id="412755"/>
    <lineage>
        <taxon>unclassified sequences</taxon>
        <taxon>metagenomes</taxon>
        <taxon>ecological metagenomes</taxon>
    </lineage>
</organism>